<dbReference type="Proteomes" id="UP000070544">
    <property type="component" value="Unassembled WGS sequence"/>
</dbReference>
<feature type="region of interest" description="Disordered" evidence="10">
    <location>
        <begin position="613"/>
        <end position="644"/>
    </location>
</feature>
<evidence type="ECO:0000256" key="6">
    <source>
        <dbReference type="ARBA" id="ARBA00022968"/>
    </source>
</evidence>
<feature type="compositionally biased region" description="Acidic residues" evidence="10">
    <location>
        <begin position="684"/>
        <end position="694"/>
    </location>
</feature>
<dbReference type="PANTHER" id="PTHR31392:SF1">
    <property type="entry name" value="ALPHA-1,3-MANNOSYLTRANSFERASE MNN1-RELATED"/>
    <property type="match status" value="1"/>
</dbReference>
<dbReference type="EMBL" id="KQ965762">
    <property type="protein sequence ID" value="KXS15448.1"/>
    <property type="molecule type" value="Genomic_DNA"/>
</dbReference>
<dbReference type="AlphaFoldDB" id="A0A139AFB4"/>
<sequence>MANRTVLSLLVIANLVAWMLYARLGGRDPGSLAGQSGGSVRTISIGSGSPNDSTRDETILNIQVVKKKGTEGVDGVHLVVDGVRRSSTADQERPEGDTVPKVNAAPSPTLNTSQPITEGSGRRRRPARPPNPDVLPSGLTLADFYLSSADQESLLSTIPIEDFSTLGERIRTWVQLDTRLSALDEWRYDRFTAEKTLERSRWDDAADSPESPQTYNHPSTPTLTTLDRFRRFVHLLEYSLFPFVRPTFPSASNLYSSFARAPRSRGIVMTAGNGQVRMALVGIMSIRAAGCQLPIEVLYAGDDDLKPESRARFQSMGDGYSVTVRDAKQLFDDEIAKVRGWAIKPFAIMFASFAEVVFQDSDVVWFGSPEEVFEDPVYKKTGTLFYFDRRTLFGIGEETFQFSLSLLPAHLRDPVPSYLTAQNAFLGRKSAHQQESGVVAVDKTRAHNFYGLLTTCKMNCEEERDKVVYKRVYGDKETFWMGWEMAGQTGLYGWSPHSAAQIGYVVRGDQNAEEVVRHNNFAIEEKNADRRSDTRICSLQLAHLDASGTKPLWFNGGPLRDKFLGQTSPVTRPTHWAVERGSKWDLYGDNIACLYLREDAAIEVRDDGIVVDKPSKEEDGKEDKPFKSKDEGGVGGSVPHRLSPREMKVFDRLKEWWEEAGREGLREMEAEGEGQSEGEKEDQGENEQNTESEE</sequence>
<dbReference type="SUPFAM" id="SSF53448">
    <property type="entry name" value="Nucleotide-diphospho-sugar transferases"/>
    <property type="match status" value="1"/>
</dbReference>
<gene>
    <name evidence="12" type="ORF">M427DRAFT_56794</name>
</gene>
<dbReference type="InterPro" id="IPR029044">
    <property type="entry name" value="Nucleotide-diphossugar_trans"/>
</dbReference>
<keyword evidence="11" id="KW-0732">Signal</keyword>
<dbReference type="PANTHER" id="PTHR31392">
    <property type="entry name" value="ALPHA-1,3-MANNOSYLTRANSFERASE MNN1-RELATED"/>
    <property type="match status" value="1"/>
</dbReference>
<dbReference type="InterPro" id="IPR022751">
    <property type="entry name" value="Alpha_mannosyltransferase"/>
</dbReference>
<evidence type="ECO:0000256" key="2">
    <source>
        <dbReference type="ARBA" id="ARBA00009105"/>
    </source>
</evidence>
<feature type="compositionally biased region" description="Polar residues" evidence="10">
    <location>
        <begin position="210"/>
        <end position="222"/>
    </location>
</feature>
<keyword evidence="3" id="KW-0328">Glycosyltransferase</keyword>
<comment type="similarity">
    <text evidence="2">Belongs to the MNN1/MNT family.</text>
</comment>
<evidence type="ECO:0000256" key="9">
    <source>
        <dbReference type="ARBA" id="ARBA00023180"/>
    </source>
</evidence>
<keyword evidence="4 12" id="KW-0808">Transferase</keyword>
<dbReference type="GO" id="GO:0006493">
    <property type="term" value="P:protein O-linked glycosylation"/>
    <property type="evidence" value="ECO:0007669"/>
    <property type="project" value="TreeGrafter"/>
</dbReference>
<evidence type="ECO:0000256" key="3">
    <source>
        <dbReference type="ARBA" id="ARBA00022676"/>
    </source>
</evidence>
<proteinExistence type="inferred from homology"/>
<reference evidence="12 13" key="1">
    <citation type="journal article" date="2015" name="Genome Biol. Evol.">
        <title>Phylogenomic analyses indicate that early fungi evolved digesting cell walls of algal ancestors of land plants.</title>
        <authorList>
            <person name="Chang Y."/>
            <person name="Wang S."/>
            <person name="Sekimoto S."/>
            <person name="Aerts A.L."/>
            <person name="Choi C."/>
            <person name="Clum A."/>
            <person name="LaButti K.M."/>
            <person name="Lindquist E.A."/>
            <person name="Yee Ngan C."/>
            <person name="Ohm R.A."/>
            <person name="Salamov A.A."/>
            <person name="Grigoriev I.V."/>
            <person name="Spatafora J.W."/>
            <person name="Berbee M.L."/>
        </authorList>
    </citation>
    <scope>NUCLEOTIDE SEQUENCE [LARGE SCALE GENOMIC DNA]</scope>
    <source>
        <strain evidence="12 13">JEL478</strain>
    </source>
</reference>
<evidence type="ECO:0000256" key="8">
    <source>
        <dbReference type="ARBA" id="ARBA00023136"/>
    </source>
</evidence>
<feature type="compositionally biased region" description="Basic and acidic residues" evidence="10">
    <location>
        <begin position="613"/>
        <end position="632"/>
    </location>
</feature>
<protein>
    <submittedName>
        <fullName evidence="12">Glycosyltransferase family 71 protein</fullName>
    </submittedName>
</protein>
<keyword evidence="6" id="KW-0735">Signal-anchor</keyword>
<dbReference type="GO" id="GO:0016020">
    <property type="term" value="C:membrane"/>
    <property type="evidence" value="ECO:0007669"/>
    <property type="project" value="UniProtKB-SubCell"/>
</dbReference>
<evidence type="ECO:0000256" key="7">
    <source>
        <dbReference type="ARBA" id="ARBA00022989"/>
    </source>
</evidence>
<feature type="signal peptide" evidence="11">
    <location>
        <begin position="1"/>
        <end position="22"/>
    </location>
</feature>
<feature type="region of interest" description="Disordered" evidence="10">
    <location>
        <begin position="663"/>
        <end position="694"/>
    </location>
</feature>
<feature type="chain" id="PRO_5007296141" evidence="11">
    <location>
        <begin position="23"/>
        <end position="694"/>
    </location>
</feature>
<keyword evidence="5" id="KW-0812">Transmembrane</keyword>
<feature type="region of interest" description="Disordered" evidence="10">
    <location>
        <begin position="82"/>
        <end position="137"/>
    </location>
</feature>
<dbReference type="STRING" id="1344416.A0A139AFB4"/>
<dbReference type="GO" id="GO:0000033">
    <property type="term" value="F:alpha-1,3-mannosyltransferase activity"/>
    <property type="evidence" value="ECO:0007669"/>
    <property type="project" value="TreeGrafter"/>
</dbReference>
<dbReference type="Pfam" id="PF11051">
    <property type="entry name" value="Mannosyl_trans3"/>
    <property type="match status" value="1"/>
</dbReference>
<accession>A0A139AFB4</accession>
<evidence type="ECO:0000256" key="4">
    <source>
        <dbReference type="ARBA" id="ARBA00022679"/>
    </source>
</evidence>
<evidence type="ECO:0000256" key="10">
    <source>
        <dbReference type="SAM" id="MobiDB-lite"/>
    </source>
</evidence>
<feature type="region of interest" description="Disordered" evidence="10">
    <location>
        <begin position="200"/>
        <end position="222"/>
    </location>
</feature>
<feature type="compositionally biased region" description="Polar residues" evidence="10">
    <location>
        <begin position="38"/>
        <end position="52"/>
    </location>
</feature>
<feature type="compositionally biased region" description="Polar residues" evidence="10">
    <location>
        <begin position="106"/>
        <end position="117"/>
    </location>
</feature>
<keyword evidence="8" id="KW-0472">Membrane</keyword>
<feature type="region of interest" description="Disordered" evidence="10">
    <location>
        <begin position="30"/>
        <end position="57"/>
    </location>
</feature>
<dbReference type="OrthoDB" id="430354at2759"/>
<keyword evidence="7" id="KW-1133">Transmembrane helix</keyword>
<evidence type="ECO:0000256" key="1">
    <source>
        <dbReference type="ARBA" id="ARBA00004606"/>
    </source>
</evidence>
<comment type="subcellular location">
    <subcellularLocation>
        <location evidence="1">Membrane</location>
        <topology evidence="1">Single-pass type II membrane protein</topology>
    </subcellularLocation>
</comment>
<evidence type="ECO:0000313" key="13">
    <source>
        <dbReference type="Proteomes" id="UP000070544"/>
    </source>
</evidence>
<keyword evidence="9" id="KW-0325">Glycoprotein</keyword>
<keyword evidence="13" id="KW-1185">Reference proteome</keyword>
<name>A0A139AFB4_GONPJ</name>
<evidence type="ECO:0000313" key="12">
    <source>
        <dbReference type="EMBL" id="KXS15448.1"/>
    </source>
</evidence>
<evidence type="ECO:0000256" key="11">
    <source>
        <dbReference type="SAM" id="SignalP"/>
    </source>
</evidence>
<organism evidence="12 13">
    <name type="scientific">Gonapodya prolifera (strain JEL478)</name>
    <name type="common">Monoblepharis prolifera</name>
    <dbReference type="NCBI Taxonomy" id="1344416"/>
    <lineage>
        <taxon>Eukaryota</taxon>
        <taxon>Fungi</taxon>
        <taxon>Fungi incertae sedis</taxon>
        <taxon>Chytridiomycota</taxon>
        <taxon>Chytridiomycota incertae sedis</taxon>
        <taxon>Monoblepharidomycetes</taxon>
        <taxon>Monoblepharidales</taxon>
        <taxon>Gonapodyaceae</taxon>
        <taxon>Gonapodya</taxon>
    </lineage>
</organism>
<dbReference type="GO" id="GO:0005794">
    <property type="term" value="C:Golgi apparatus"/>
    <property type="evidence" value="ECO:0007669"/>
    <property type="project" value="TreeGrafter"/>
</dbReference>
<evidence type="ECO:0000256" key="5">
    <source>
        <dbReference type="ARBA" id="ARBA00022692"/>
    </source>
</evidence>